<sequence length="107" mass="12388">MAAVCFDDEGYNGWICVYPAYINSRKSVLEGRKIPKDKAVDNPTYSEIRDICASAGMTVGVENKVYPRERDPRDMRFRGRIRIQLKKEDGTPMLDKFPTSKYSKFVW</sequence>
<evidence type="ECO:0000256" key="3">
    <source>
        <dbReference type="ARBA" id="ARBA00022490"/>
    </source>
</evidence>
<evidence type="ECO:0000256" key="2">
    <source>
        <dbReference type="ARBA" id="ARBA00008910"/>
    </source>
</evidence>
<gene>
    <name evidence="8" type="primary">LOC106157022</name>
</gene>
<evidence type="ECO:0000313" key="8">
    <source>
        <dbReference type="RefSeq" id="XP_013387940.1"/>
    </source>
</evidence>
<dbReference type="InParanoid" id="A0A1S3HPH9"/>
<protein>
    <submittedName>
        <fullName evidence="8">Signal recognition particle 19 kDa protein-like</fullName>
    </submittedName>
</protein>
<comment type="subcellular location">
    <subcellularLocation>
        <location evidence="1">Cytoplasm</location>
    </subcellularLocation>
</comment>
<proteinExistence type="inferred from homology"/>
<keyword evidence="4" id="KW-0733">Signal recognition particle</keyword>
<keyword evidence="7" id="KW-1185">Reference proteome</keyword>
<comment type="similarity">
    <text evidence="2">Belongs to the SRP19 family.</text>
</comment>
<evidence type="ECO:0000256" key="4">
    <source>
        <dbReference type="ARBA" id="ARBA00023135"/>
    </source>
</evidence>
<organism evidence="7 8">
    <name type="scientific">Lingula anatina</name>
    <name type="common">Brachiopod</name>
    <name type="synonym">Lingula unguis</name>
    <dbReference type="NCBI Taxonomy" id="7574"/>
    <lineage>
        <taxon>Eukaryota</taxon>
        <taxon>Metazoa</taxon>
        <taxon>Spiralia</taxon>
        <taxon>Lophotrochozoa</taxon>
        <taxon>Brachiopoda</taxon>
        <taxon>Linguliformea</taxon>
        <taxon>Lingulata</taxon>
        <taxon>Lingulida</taxon>
        <taxon>Linguloidea</taxon>
        <taxon>Lingulidae</taxon>
        <taxon>Lingula</taxon>
    </lineage>
</organism>
<dbReference type="SUPFAM" id="SSF69695">
    <property type="entry name" value="SRP19"/>
    <property type="match status" value="1"/>
</dbReference>
<dbReference type="FunCoup" id="A0A1S3HPH9">
    <property type="interactions" value="1574"/>
</dbReference>
<dbReference type="AlphaFoldDB" id="A0A1S3HPH9"/>
<dbReference type="PANTHER" id="PTHR17453:SF0">
    <property type="entry name" value="SIGNAL RECOGNITION PARTICLE 19 KDA PROTEIN"/>
    <property type="match status" value="1"/>
</dbReference>
<dbReference type="OrthoDB" id="2190947at2759"/>
<comment type="function">
    <text evidence="6">Component of the signal recognition particle (SRP) complex, a ribonucleoprotein complex that mediates the cotranslational targeting of secretory and membrane proteins to the endoplasmic reticulum (ER). Binds directly to 7SL RNA. Mediates binding of SRP54 to the SRP complex.</text>
</comment>
<accession>A0A1S3HPH9</accession>
<name>A0A1S3HPH9_LINAN</name>
<evidence type="ECO:0000256" key="6">
    <source>
        <dbReference type="ARBA" id="ARBA00045518"/>
    </source>
</evidence>
<dbReference type="GO" id="GO:0005786">
    <property type="term" value="C:signal recognition particle, endoplasmic reticulum targeting"/>
    <property type="evidence" value="ECO:0007669"/>
    <property type="project" value="UniProtKB-KW"/>
</dbReference>
<dbReference type="Proteomes" id="UP000085678">
    <property type="component" value="Unplaced"/>
</dbReference>
<dbReference type="GeneID" id="106157022"/>
<dbReference type="Gene3D" id="3.30.56.30">
    <property type="entry name" value="Signal recognition particle, SRP19-like subunit"/>
    <property type="match status" value="1"/>
</dbReference>
<evidence type="ECO:0000256" key="5">
    <source>
        <dbReference type="ARBA" id="ARBA00023274"/>
    </source>
</evidence>
<dbReference type="STRING" id="7574.A0A1S3HPH9"/>
<dbReference type="GO" id="GO:0006617">
    <property type="term" value="P:SRP-dependent cotranslational protein targeting to membrane, signal sequence recognition"/>
    <property type="evidence" value="ECO:0007669"/>
    <property type="project" value="TreeGrafter"/>
</dbReference>
<dbReference type="InterPro" id="IPR002778">
    <property type="entry name" value="Signal_recog_particle_SRP19"/>
</dbReference>
<dbReference type="PANTHER" id="PTHR17453">
    <property type="entry name" value="SIGNAL RECOGNITION PARTICLE 19 KD PROTEIN"/>
    <property type="match status" value="1"/>
</dbReference>
<keyword evidence="3" id="KW-0963">Cytoplasm</keyword>
<dbReference type="Pfam" id="PF01922">
    <property type="entry name" value="SRP19"/>
    <property type="match status" value="1"/>
</dbReference>
<dbReference type="KEGG" id="lak:106157022"/>
<keyword evidence="5" id="KW-0687">Ribonucleoprotein</keyword>
<evidence type="ECO:0000313" key="7">
    <source>
        <dbReference type="Proteomes" id="UP000085678"/>
    </source>
</evidence>
<evidence type="ECO:0000256" key="1">
    <source>
        <dbReference type="ARBA" id="ARBA00004496"/>
    </source>
</evidence>
<dbReference type="RefSeq" id="XP_013387940.1">
    <property type="nucleotide sequence ID" value="XM_013532486.1"/>
</dbReference>
<reference evidence="8" key="1">
    <citation type="submission" date="2025-08" db="UniProtKB">
        <authorList>
            <consortium name="RefSeq"/>
        </authorList>
    </citation>
    <scope>IDENTIFICATION</scope>
    <source>
        <tissue evidence="8">Gonads</tissue>
    </source>
</reference>
<dbReference type="InterPro" id="IPR036521">
    <property type="entry name" value="SRP19-like_sf"/>
</dbReference>
<dbReference type="GO" id="GO:0008312">
    <property type="term" value="F:7S RNA binding"/>
    <property type="evidence" value="ECO:0007669"/>
    <property type="project" value="InterPro"/>
</dbReference>